<protein>
    <submittedName>
        <fullName evidence="2">Uncharacterized protein</fullName>
    </submittedName>
</protein>
<reference evidence="3" key="1">
    <citation type="submission" date="2016-04" db="EMBL/GenBank/DDBJ databases">
        <authorList>
            <person name="Tabuchi Yagui T.R."/>
        </authorList>
    </citation>
    <scope>NUCLEOTIDE SEQUENCE [LARGE SCALE GENOMIC DNA]</scope>
</reference>
<evidence type="ECO:0000313" key="3">
    <source>
        <dbReference type="Proteomes" id="UP000252085"/>
    </source>
</evidence>
<accession>A0A367R0L0</accession>
<dbReference type="EMBL" id="LXQE01000193">
    <property type="protein sequence ID" value="RCJ29977.1"/>
    <property type="molecule type" value="Genomic_DNA"/>
</dbReference>
<gene>
    <name evidence="2" type="ORF">A6769_34585</name>
</gene>
<keyword evidence="1" id="KW-0472">Membrane</keyword>
<dbReference type="Proteomes" id="UP000252085">
    <property type="component" value="Unassembled WGS sequence"/>
</dbReference>
<name>A0A367R0L0_NOSPU</name>
<evidence type="ECO:0000256" key="1">
    <source>
        <dbReference type="SAM" id="Phobius"/>
    </source>
</evidence>
<sequence length="69" mass="7799">MANPRDTENGWSQLTRGAPLAVMVAVVLYILYQLLPVLELLVVAALIALILRTFQFLLGCDRRFQSPLW</sequence>
<organism evidence="2 3">
    <name type="scientific">Nostoc punctiforme NIES-2108</name>
    <dbReference type="NCBI Taxonomy" id="1356359"/>
    <lineage>
        <taxon>Bacteria</taxon>
        <taxon>Bacillati</taxon>
        <taxon>Cyanobacteriota</taxon>
        <taxon>Cyanophyceae</taxon>
        <taxon>Nostocales</taxon>
        <taxon>Nostocaceae</taxon>
        <taxon>Nostoc</taxon>
    </lineage>
</organism>
<keyword evidence="1" id="KW-1133">Transmembrane helix</keyword>
<dbReference type="AlphaFoldDB" id="A0A367R0L0"/>
<keyword evidence="1" id="KW-0812">Transmembrane</keyword>
<comment type="caution">
    <text evidence="2">The sequence shown here is derived from an EMBL/GenBank/DDBJ whole genome shotgun (WGS) entry which is preliminary data.</text>
</comment>
<feature type="transmembrane region" description="Helical" evidence="1">
    <location>
        <begin position="17"/>
        <end position="35"/>
    </location>
</feature>
<proteinExistence type="predicted"/>
<evidence type="ECO:0000313" key="2">
    <source>
        <dbReference type="EMBL" id="RCJ29977.1"/>
    </source>
</evidence>